<comment type="caution">
    <text evidence="2">The sequence shown here is derived from an EMBL/GenBank/DDBJ whole genome shotgun (WGS) entry which is preliminary data.</text>
</comment>
<dbReference type="AlphaFoldDB" id="A0A7J6P1E7"/>
<name>A0A7J6P1E7_PEROL</name>
<keyword evidence="3" id="KW-1185">Reference proteome</keyword>
<reference evidence="2 3" key="1">
    <citation type="submission" date="2020-04" db="EMBL/GenBank/DDBJ databases">
        <title>Perkinsus olseni comparative genomics.</title>
        <authorList>
            <person name="Bogema D.R."/>
        </authorList>
    </citation>
    <scope>NUCLEOTIDE SEQUENCE [LARGE SCALE GENOMIC DNA]</scope>
    <source>
        <strain evidence="2 3">ATCC PRA-207</strain>
    </source>
</reference>
<organism evidence="2 3">
    <name type="scientific">Perkinsus olseni</name>
    <name type="common">Perkinsus atlanticus</name>
    <dbReference type="NCBI Taxonomy" id="32597"/>
    <lineage>
        <taxon>Eukaryota</taxon>
        <taxon>Sar</taxon>
        <taxon>Alveolata</taxon>
        <taxon>Perkinsozoa</taxon>
        <taxon>Perkinsea</taxon>
        <taxon>Perkinsida</taxon>
        <taxon>Perkinsidae</taxon>
        <taxon>Perkinsus</taxon>
    </lineage>
</organism>
<sequence>MDSFRGEQQSAGSRLRTSESLYVLRDFLRGTRSPLASKALAVDCGGSIPGSRRTTMRCVSQWIHSFCDKSSGTVVEEYGLHELMTRFRGSSVDLLESILSEAFDREDEKRVIVIRDPTVCLRAADDAASHMLPSSAESGSDVEDDEWDDSHPAAASSLDSSVALALWLTRSVARGLRIIFLSPSAAVAEMLGQSCSLIRLSGEEIHDLVCYTEEPQARPSGPLVDLLTPQHSPGQYPTGGGVICVYGPSGSGKTNELRKLKSCVSSGKATEVRVADIVAAELGESQSRLRKVYSELASCSRFSPATLAVAMFDDCDLWVNSAGKFPSKILTMRLLSSVYISMVASVAHESRGETLATGNRYYIEPGLRKSGLFTVQNATYVVNDGIRCVPATQYTRYNQDTSILYASVTSVGGPTKEHCPVCQRVYTVKLAANDTSDECFTAIIAPIDPGSAEKVRDELNDVCIQSDFRIMKGSTTIVIKDGEYIGEREGLVKLEVNVQDGRIEHVNAKYLASPNIEELVYFAVGDVLSVGLTYQGATRDFKTVCLILEPSRREVVLQYEKINRRNLEFWDRNSFDSPRASKPESDFDALTGGKINAKKGGVKMAKSIIKGLKGKIKGKP</sequence>
<evidence type="ECO:0000313" key="2">
    <source>
        <dbReference type="EMBL" id="KAF4689610.1"/>
    </source>
</evidence>
<dbReference type="Proteomes" id="UP000553632">
    <property type="component" value="Unassembled WGS sequence"/>
</dbReference>
<dbReference type="EMBL" id="JABANO010039818">
    <property type="protein sequence ID" value="KAF4689610.1"/>
    <property type="molecule type" value="Genomic_DNA"/>
</dbReference>
<proteinExistence type="predicted"/>
<dbReference type="Gene3D" id="3.40.50.300">
    <property type="entry name" value="P-loop containing nucleotide triphosphate hydrolases"/>
    <property type="match status" value="1"/>
</dbReference>
<dbReference type="InterPro" id="IPR027417">
    <property type="entry name" value="P-loop_NTPase"/>
</dbReference>
<feature type="region of interest" description="Disordered" evidence="1">
    <location>
        <begin position="131"/>
        <end position="153"/>
    </location>
</feature>
<evidence type="ECO:0000313" key="3">
    <source>
        <dbReference type="Proteomes" id="UP000553632"/>
    </source>
</evidence>
<evidence type="ECO:0000256" key="1">
    <source>
        <dbReference type="SAM" id="MobiDB-lite"/>
    </source>
</evidence>
<protein>
    <submittedName>
        <fullName evidence="2">Uncharacterized protein</fullName>
    </submittedName>
</protein>
<gene>
    <name evidence="2" type="ORF">FOZ63_003670</name>
</gene>
<accession>A0A7J6P1E7</accession>